<reference evidence="1 2" key="1">
    <citation type="submission" date="2017-05" db="EMBL/GenBank/DDBJ databases">
        <title>Vagococcus spp. assemblies.</title>
        <authorList>
            <person name="Gulvik C.A."/>
        </authorList>
    </citation>
    <scope>NUCLEOTIDE SEQUENCE [LARGE SCALE GENOMIC DNA]</scope>
    <source>
        <strain evidence="1 2">LMG 24798</strain>
    </source>
</reference>
<comment type="caution">
    <text evidence="1">The sequence shown here is derived from an EMBL/GenBank/DDBJ whole genome shotgun (WGS) entry which is preliminary data.</text>
</comment>
<dbReference type="RefSeq" id="WP_126813071.1">
    <property type="nucleotide sequence ID" value="NZ_NGKC01000004.1"/>
</dbReference>
<evidence type="ECO:0000313" key="2">
    <source>
        <dbReference type="Proteomes" id="UP000286773"/>
    </source>
</evidence>
<accession>A0A430AY13</accession>
<dbReference type="EMBL" id="NGKC01000004">
    <property type="protein sequence ID" value="RSU12926.1"/>
    <property type="molecule type" value="Genomic_DNA"/>
</dbReference>
<dbReference type="Proteomes" id="UP000286773">
    <property type="component" value="Unassembled WGS sequence"/>
</dbReference>
<dbReference type="AlphaFoldDB" id="A0A430AY13"/>
<name>A0A430AY13_9ENTE</name>
<proteinExistence type="predicted"/>
<protein>
    <submittedName>
        <fullName evidence="1">Uncharacterized protein</fullName>
    </submittedName>
</protein>
<gene>
    <name evidence="1" type="ORF">CBF27_05135</name>
</gene>
<organism evidence="1 2">
    <name type="scientific">Vagococcus acidifermentans</name>
    <dbReference type="NCBI Taxonomy" id="564710"/>
    <lineage>
        <taxon>Bacteria</taxon>
        <taxon>Bacillati</taxon>
        <taxon>Bacillota</taxon>
        <taxon>Bacilli</taxon>
        <taxon>Lactobacillales</taxon>
        <taxon>Enterococcaceae</taxon>
        <taxon>Vagococcus</taxon>
    </lineage>
</organism>
<keyword evidence="2" id="KW-1185">Reference proteome</keyword>
<evidence type="ECO:0000313" key="1">
    <source>
        <dbReference type="EMBL" id="RSU12926.1"/>
    </source>
</evidence>
<sequence length="123" mass="13969">MKHAMLIELPEELHDCLADVETYTGLSKSEIIGSVLASFFDLAEMNTSNPLPLLKKEEIEKLLQLMLQHDQRVGTLHGKPLKKTVQPGNNVQDSADDHQLYWKLAHLLALQAALHQTREKRYS</sequence>